<keyword evidence="3" id="KW-1185">Reference proteome</keyword>
<reference evidence="2" key="1">
    <citation type="submission" date="2014-09" db="EMBL/GenBank/DDBJ databases">
        <title>Genome sequence of the luminous mushroom Mycena chlorophos for searching fungal bioluminescence genes.</title>
        <authorList>
            <person name="Tanaka Y."/>
            <person name="Kasuga D."/>
            <person name="Oba Y."/>
            <person name="Hase S."/>
            <person name="Sato K."/>
            <person name="Oba Y."/>
            <person name="Sakakibara Y."/>
        </authorList>
    </citation>
    <scope>NUCLEOTIDE SEQUENCE</scope>
</reference>
<gene>
    <name evidence="2" type="ORF">MCHLO_02330</name>
</gene>
<evidence type="ECO:0000256" key="1">
    <source>
        <dbReference type="SAM" id="MobiDB-lite"/>
    </source>
</evidence>
<evidence type="ECO:0000313" key="3">
    <source>
        <dbReference type="Proteomes" id="UP000815677"/>
    </source>
</evidence>
<accession>A0ABQ0L0N2</accession>
<feature type="region of interest" description="Disordered" evidence="1">
    <location>
        <begin position="1"/>
        <end position="34"/>
    </location>
</feature>
<dbReference type="Proteomes" id="UP000815677">
    <property type="component" value="Unassembled WGS sequence"/>
</dbReference>
<sequence>MTSCPSTALNASAPNLPQFSHGSTSPEDLNTSPQECRHCADSLAQVQRLRTSFTGLVTLQHCMNEIIMRELLCTDELQRPNDVILKELMNTYYGWERDAARALQNLKRVQEDMELVNSLSDNHRQGMSASALE</sequence>
<organism evidence="2 3">
    <name type="scientific">Mycena chlorophos</name>
    <name type="common">Agaric fungus</name>
    <name type="synonym">Agaricus chlorophos</name>
    <dbReference type="NCBI Taxonomy" id="658473"/>
    <lineage>
        <taxon>Eukaryota</taxon>
        <taxon>Fungi</taxon>
        <taxon>Dikarya</taxon>
        <taxon>Basidiomycota</taxon>
        <taxon>Agaricomycotina</taxon>
        <taxon>Agaricomycetes</taxon>
        <taxon>Agaricomycetidae</taxon>
        <taxon>Agaricales</taxon>
        <taxon>Marasmiineae</taxon>
        <taxon>Mycenaceae</taxon>
        <taxon>Mycena</taxon>
    </lineage>
</organism>
<dbReference type="EMBL" id="DF840076">
    <property type="protein sequence ID" value="GAT44719.1"/>
    <property type="molecule type" value="Genomic_DNA"/>
</dbReference>
<proteinExistence type="predicted"/>
<evidence type="ECO:0000313" key="2">
    <source>
        <dbReference type="EMBL" id="GAT44719.1"/>
    </source>
</evidence>
<protein>
    <submittedName>
        <fullName evidence="2">Uncharacterized protein</fullName>
    </submittedName>
</protein>
<name>A0ABQ0L0N2_MYCCL</name>